<evidence type="ECO:0000313" key="8">
    <source>
        <dbReference type="Proteomes" id="UP001500171"/>
    </source>
</evidence>
<dbReference type="InterPro" id="IPR011701">
    <property type="entry name" value="MFS"/>
</dbReference>
<feature type="transmembrane region" description="Helical" evidence="5">
    <location>
        <begin position="20"/>
        <end position="47"/>
    </location>
</feature>
<evidence type="ECO:0000256" key="4">
    <source>
        <dbReference type="ARBA" id="ARBA00023136"/>
    </source>
</evidence>
<feature type="transmembrane region" description="Helical" evidence="5">
    <location>
        <begin position="382"/>
        <end position="403"/>
    </location>
</feature>
<dbReference type="InterPro" id="IPR036259">
    <property type="entry name" value="MFS_trans_sf"/>
</dbReference>
<sequence>MNVSQIKQTIYNNPMSPFQIFAVSVCVLISLIDGFDVLTIAFVAPSISAQWGLAPQQLGVLFSAGLAGMVIGALIISPFADKFGRRFIILCCLVILTVGMFASGLSTNHTELVISRIFTGLGMGAILPGINTVVAEYSSNRYRSLAISIMAAGYTVGALIGGVISIYLIKHFGWQYVFFFGGVFSCLMIPVVFFQLPESLDFILTKKSNNALDKLNHLLSKLGLQTCSSFPQASIETHQKSFKLLLAPNILKSTILLCVSNFMLMCSFYFLANWTPKILVSLGYSTDLSITGSLVMNIFGIAGGLLLGWFSKKYSVQNVAALMLVTAFIVVTAFGFSANVLPLLFTLIAFIGFTIFGAMAGLYATAPAVFPPQIRATGTGIVLGLARLGATLGPYVAGLLIAAELPRGYYFLILALPLLVSAICVFVIKPYQE</sequence>
<protein>
    <submittedName>
        <fullName evidence="7">MFS transporter</fullName>
    </submittedName>
</protein>
<dbReference type="PANTHER" id="PTHR23508">
    <property type="entry name" value="CARBOXYLIC ACID TRANSPORTER PROTEIN HOMOLOG"/>
    <property type="match status" value="1"/>
</dbReference>
<dbReference type="PANTHER" id="PTHR23508:SF10">
    <property type="entry name" value="CARBOXYLIC ACID TRANSPORTER PROTEIN HOMOLOG"/>
    <property type="match status" value="1"/>
</dbReference>
<dbReference type="EMBL" id="BAABHY010000001">
    <property type="protein sequence ID" value="GAA5110142.1"/>
    <property type="molecule type" value="Genomic_DNA"/>
</dbReference>
<organism evidence="7 8">
    <name type="scientific">Orbus sasakiae</name>
    <dbReference type="NCBI Taxonomy" id="1078475"/>
    <lineage>
        <taxon>Bacteria</taxon>
        <taxon>Pseudomonadati</taxon>
        <taxon>Pseudomonadota</taxon>
        <taxon>Gammaproteobacteria</taxon>
        <taxon>Orbales</taxon>
        <taxon>Orbaceae</taxon>
        <taxon>Orbus</taxon>
    </lineage>
</organism>
<feature type="transmembrane region" description="Helical" evidence="5">
    <location>
        <begin position="146"/>
        <end position="169"/>
    </location>
</feature>
<comment type="subcellular location">
    <subcellularLocation>
        <location evidence="1">Membrane</location>
        <topology evidence="1">Multi-pass membrane protein</topology>
    </subcellularLocation>
</comment>
<feature type="transmembrane region" description="Helical" evidence="5">
    <location>
        <begin position="319"/>
        <end position="338"/>
    </location>
</feature>
<reference evidence="8" key="1">
    <citation type="journal article" date="2019" name="Int. J. Syst. Evol. Microbiol.">
        <title>The Global Catalogue of Microorganisms (GCM) 10K type strain sequencing project: providing services to taxonomists for standard genome sequencing and annotation.</title>
        <authorList>
            <consortium name="The Broad Institute Genomics Platform"/>
            <consortium name="The Broad Institute Genome Sequencing Center for Infectious Disease"/>
            <person name="Wu L."/>
            <person name="Ma J."/>
        </authorList>
    </citation>
    <scope>NUCLEOTIDE SEQUENCE [LARGE SCALE GENOMIC DNA]</scope>
    <source>
        <strain evidence="8">JCM 18050</strain>
    </source>
</reference>
<feature type="transmembrane region" description="Helical" evidence="5">
    <location>
        <begin position="87"/>
        <end position="107"/>
    </location>
</feature>
<feature type="transmembrane region" description="Helical" evidence="5">
    <location>
        <begin position="113"/>
        <end position="134"/>
    </location>
</feature>
<evidence type="ECO:0000313" key="7">
    <source>
        <dbReference type="EMBL" id="GAA5110142.1"/>
    </source>
</evidence>
<feature type="transmembrane region" description="Helical" evidence="5">
    <location>
        <begin position="250"/>
        <end position="270"/>
    </location>
</feature>
<name>A0ABP9NC28_9GAMM</name>
<accession>A0ABP9NC28</accession>
<dbReference type="InterPro" id="IPR020846">
    <property type="entry name" value="MFS_dom"/>
</dbReference>
<keyword evidence="2 5" id="KW-0812">Transmembrane</keyword>
<comment type="caution">
    <text evidence="7">The sequence shown here is derived from an EMBL/GenBank/DDBJ whole genome shotgun (WGS) entry which is preliminary data.</text>
</comment>
<keyword evidence="3 5" id="KW-1133">Transmembrane helix</keyword>
<feature type="transmembrane region" description="Helical" evidence="5">
    <location>
        <begin position="290"/>
        <end position="310"/>
    </location>
</feature>
<evidence type="ECO:0000256" key="3">
    <source>
        <dbReference type="ARBA" id="ARBA00022989"/>
    </source>
</evidence>
<feature type="transmembrane region" description="Helical" evidence="5">
    <location>
        <begin position="344"/>
        <end position="370"/>
    </location>
</feature>
<keyword evidence="8" id="KW-1185">Reference proteome</keyword>
<dbReference type="PROSITE" id="PS50850">
    <property type="entry name" value="MFS"/>
    <property type="match status" value="1"/>
</dbReference>
<dbReference type="SUPFAM" id="SSF103473">
    <property type="entry name" value="MFS general substrate transporter"/>
    <property type="match status" value="1"/>
</dbReference>
<feature type="domain" description="Major facilitator superfamily (MFS) profile" evidence="6">
    <location>
        <begin position="22"/>
        <end position="433"/>
    </location>
</feature>
<feature type="transmembrane region" description="Helical" evidence="5">
    <location>
        <begin position="175"/>
        <end position="196"/>
    </location>
</feature>
<dbReference type="Gene3D" id="1.20.1250.20">
    <property type="entry name" value="MFS general substrate transporter like domains"/>
    <property type="match status" value="1"/>
</dbReference>
<evidence type="ECO:0000256" key="5">
    <source>
        <dbReference type="SAM" id="Phobius"/>
    </source>
</evidence>
<dbReference type="CDD" id="cd17365">
    <property type="entry name" value="MFS_PcaK_like"/>
    <property type="match status" value="1"/>
</dbReference>
<evidence type="ECO:0000259" key="6">
    <source>
        <dbReference type="PROSITE" id="PS50850"/>
    </source>
</evidence>
<dbReference type="Proteomes" id="UP001500171">
    <property type="component" value="Unassembled WGS sequence"/>
</dbReference>
<gene>
    <name evidence="7" type="ORF">GCM10023211_14250</name>
</gene>
<proteinExistence type="predicted"/>
<evidence type="ECO:0000256" key="2">
    <source>
        <dbReference type="ARBA" id="ARBA00022692"/>
    </source>
</evidence>
<keyword evidence="4 5" id="KW-0472">Membrane</keyword>
<feature type="transmembrane region" description="Helical" evidence="5">
    <location>
        <begin position="409"/>
        <end position="428"/>
    </location>
</feature>
<feature type="transmembrane region" description="Helical" evidence="5">
    <location>
        <begin position="59"/>
        <end position="80"/>
    </location>
</feature>
<evidence type="ECO:0000256" key="1">
    <source>
        <dbReference type="ARBA" id="ARBA00004141"/>
    </source>
</evidence>
<dbReference type="Pfam" id="PF07690">
    <property type="entry name" value="MFS_1"/>
    <property type="match status" value="1"/>
</dbReference>